<gene>
    <name evidence="3" type="ORF">HDA39_002299</name>
</gene>
<comment type="caution">
    <text evidence="3">The sequence shown here is derived from an EMBL/GenBank/DDBJ whole genome shotgun (WGS) entry which is preliminary data.</text>
</comment>
<evidence type="ECO:0000313" key="4">
    <source>
        <dbReference type="Proteomes" id="UP000549971"/>
    </source>
</evidence>
<reference evidence="3 4" key="1">
    <citation type="submission" date="2020-08" db="EMBL/GenBank/DDBJ databases">
        <title>Sequencing the genomes of 1000 actinobacteria strains.</title>
        <authorList>
            <person name="Klenk H.-P."/>
        </authorList>
    </citation>
    <scope>NUCLEOTIDE SEQUENCE [LARGE SCALE GENOMIC DNA]</scope>
    <source>
        <strain evidence="3 4">DSM 28967</strain>
    </source>
</reference>
<accession>A0A7W9J553</accession>
<dbReference type="Pfam" id="PF00296">
    <property type="entry name" value="Bac_luciferase"/>
    <property type="match status" value="1"/>
</dbReference>
<dbReference type="EMBL" id="JACHMY010000001">
    <property type="protein sequence ID" value="MBB5835565.1"/>
    <property type="molecule type" value="Genomic_DNA"/>
</dbReference>
<protein>
    <submittedName>
        <fullName evidence="3">F420-dependent oxidoreductase-like protein</fullName>
    </submittedName>
</protein>
<proteinExistence type="predicted"/>
<dbReference type="InterPro" id="IPR019910">
    <property type="entry name" value="Lucif-like_OxRdtase_MSMEG_4879"/>
</dbReference>
<dbReference type="AlphaFoldDB" id="A0A7W9J553"/>
<dbReference type="InterPro" id="IPR011251">
    <property type="entry name" value="Luciferase-like_dom"/>
</dbReference>
<dbReference type="SUPFAM" id="SSF51679">
    <property type="entry name" value="Bacterial luciferase-like"/>
    <property type="match status" value="1"/>
</dbReference>
<organism evidence="3 4">
    <name type="scientific">Kribbella italica</name>
    <dbReference type="NCBI Taxonomy" id="1540520"/>
    <lineage>
        <taxon>Bacteria</taxon>
        <taxon>Bacillati</taxon>
        <taxon>Actinomycetota</taxon>
        <taxon>Actinomycetes</taxon>
        <taxon>Propionibacteriales</taxon>
        <taxon>Kribbellaceae</taxon>
        <taxon>Kribbella</taxon>
    </lineage>
</organism>
<dbReference type="NCBIfam" id="TIGR03564">
    <property type="entry name" value="F420_MSMEG_4879"/>
    <property type="match status" value="1"/>
</dbReference>
<sequence length="299" mass="31384">MRIGLWIQDEARTIEEIAIDARAAEDSGVSRIWCSQRTGWDALTLIAALGPHASRIQYAVGVVPVYPRHPLALAAQALSVQAATGNRLTLGIGSSHPVIVEGQYGLSMKQPAKYMREYVETLAPLVRGEPVDHHGDLLTAAGQVSVAGAVPPELILAALGPRMLAIAGELADGTVTSWAGPEVIGDYVRPTIDKAAGSRPSAQVIACVCVAVTDDPDGARGWIKEHYGVAGSLPAYRAILDRGAANGPEDTAVVGDEDEVARQLRRFAEAGTTEFMVAPVGTAQERARTIAFTHAVAAG</sequence>
<dbReference type="InterPro" id="IPR050564">
    <property type="entry name" value="F420-G6PD/mer"/>
</dbReference>
<dbReference type="GO" id="GO:0016705">
    <property type="term" value="F:oxidoreductase activity, acting on paired donors, with incorporation or reduction of molecular oxygen"/>
    <property type="evidence" value="ECO:0007669"/>
    <property type="project" value="InterPro"/>
</dbReference>
<evidence type="ECO:0000313" key="3">
    <source>
        <dbReference type="EMBL" id="MBB5835565.1"/>
    </source>
</evidence>
<evidence type="ECO:0000259" key="2">
    <source>
        <dbReference type="Pfam" id="PF00296"/>
    </source>
</evidence>
<evidence type="ECO:0000256" key="1">
    <source>
        <dbReference type="ARBA" id="ARBA00023002"/>
    </source>
</evidence>
<dbReference type="PANTHER" id="PTHR43244">
    <property type="match status" value="1"/>
</dbReference>
<dbReference type="InterPro" id="IPR036661">
    <property type="entry name" value="Luciferase-like_sf"/>
</dbReference>
<dbReference type="RefSeq" id="WP_184795200.1">
    <property type="nucleotide sequence ID" value="NZ_JACHMY010000001.1"/>
</dbReference>
<keyword evidence="4" id="KW-1185">Reference proteome</keyword>
<dbReference type="Proteomes" id="UP000549971">
    <property type="component" value="Unassembled WGS sequence"/>
</dbReference>
<dbReference type="PANTHER" id="PTHR43244:SF1">
    <property type="entry name" value="5,10-METHYLENETETRAHYDROMETHANOPTERIN REDUCTASE"/>
    <property type="match status" value="1"/>
</dbReference>
<keyword evidence="1" id="KW-0560">Oxidoreductase</keyword>
<dbReference type="Gene3D" id="3.20.20.30">
    <property type="entry name" value="Luciferase-like domain"/>
    <property type="match status" value="1"/>
</dbReference>
<feature type="domain" description="Luciferase-like" evidence="2">
    <location>
        <begin position="6"/>
        <end position="273"/>
    </location>
</feature>
<name>A0A7W9J553_9ACTN</name>
<dbReference type="CDD" id="cd01097">
    <property type="entry name" value="Tetrahydromethanopterin_reductase"/>
    <property type="match status" value="1"/>
</dbReference>